<accession>A0A059F3X6</accession>
<dbReference type="PROSITE" id="PS01263">
    <property type="entry name" value="UPF0021"/>
    <property type="match status" value="1"/>
</dbReference>
<dbReference type="PANTHER" id="PTHR11807">
    <property type="entry name" value="ATPASES OF THE PP SUPERFAMILY-RELATED"/>
    <property type="match status" value="1"/>
</dbReference>
<proteinExistence type="predicted"/>
<dbReference type="HOGENOM" id="CLU_026481_1_2_1"/>
<dbReference type="PANTHER" id="PTHR11807:SF12">
    <property type="entry name" value="CYTOPLASMIC TRNA 2-THIOLATION PROTEIN 1"/>
    <property type="match status" value="1"/>
</dbReference>
<reference evidence="5" key="1">
    <citation type="submission" date="2013-02" db="EMBL/GenBank/DDBJ databases">
        <authorList>
            <consortium name="The Broad Institute Genome Sequencing Platform"/>
            <person name="Cuomo C."/>
            <person name="Becnel J."/>
            <person name="Sanscrainte N."/>
            <person name="Walker B."/>
            <person name="Young S.K."/>
            <person name="Zeng Q."/>
            <person name="Gargeya S."/>
            <person name="Fitzgerald M."/>
            <person name="Haas B."/>
            <person name="Abouelleil A."/>
            <person name="Alvarado L."/>
            <person name="Arachchi H.M."/>
            <person name="Berlin A.M."/>
            <person name="Chapman S.B."/>
            <person name="Dewar J."/>
            <person name="Goldberg J."/>
            <person name="Griggs A."/>
            <person name="Gujja S."/>
            <person name="Hansen M."/>
            <person name="Howarth C."/>
            <person name="Imamovic A."/>
            <person name="Larimer J."/>
            <person name="McCowan C."/>
            <person name="Murphy C."/>
            <person name="Neiman D."/>
            <person name="Pearson M."/>
            <person name="Priest M."/>
            <person name="Roberts A."/>
            <person name="Saif S."/>
            <person name="Shea T."/>
            <person name="Sisk P."/>
            <person name="Sykes S."/>
            <person name="Wortman J."/>
            <person name="Nusbaum C."/>
            <person name="Birren B."/>
        </authorList>
    </citation>
    <scope>NUCLEOTIDE SEQUENCE [LARGE SCALE GENOMIC DNA]</scope>
    <source>
        <strain evidence="5">PRA339</strain>
    </source>
</reference>
<dbReference type="OrthoDB" id="198857at2759"/>
<feature type="binding site" evidence="2">
    <location>
        <position position="87"/>
    </location>
    <ligand>
        <name>ATP</name>
        <dbReference type="ChEBI" id="CHEBI:30616"/>
    </ligand>
</feature>
<evidence type="ECO:0000259" key="3">
    <source>
        <dbReference type="Pfam" id="PF01171"/>
    </source>
</evidence>
<feature type="binding site" evidence="2">
    <location>
        <position position="170"/>
    </location>
    <ligand>
        <name>ATP</name>
        <dbReference type="ChEBI" id="CHEBI:30616"/>
    </ligand>
</feature>
<evidence type="ECO:0000313" key="4">
    <source>
        <dbReference type="EMBL" id="KCZ81807.1"/>
    </source>
</evidence>
<dbReference type="VEuPathDB" id="MicrosporidiaDB:H312_00705"/>
<dbReference type="CDD" id="cd01713">
    <property type="entry name" value="CTU1-like"/>
    <property type="match status" value="1"/>
</dbReference>
<organism evidence="4 5">
    <name type="scientific">Anncaliia algerae PRA339</name>
    <dbReference type="NCBI Taxonomy" id="1288291"/>
    <lineage>
        <taxon>Eukaryota</taxon>
        <taxon>Fungi</taxon>
        <taxon>Fungi incertae sedis</taxon>
        <taxon>Microsporidia</taxon>
        <taxon>Tubulinosematoidea</taxon>
        <taxon>Tubulinosematidae</taxon>
        <taxon>Anncaliia</taxon>
    </lineage>
</organism>
<dbReference type="GO" id="GO:0005739">
    <property type="term" value="C:mitochondrion"/>
    <property type="evidence" value="ECO:0007669"/>
    <property type="project" value="TreeGrafter"/>
</dbReference>
<dbReference type="AlphaFoldDB" id="A0A059F3X6"/>
<dbReference type="SUPFAM" id="SSF52402">
    <property type="entry name" value="Adenine nucleotide alpha hydrolases-like"/>
    <property type="match status" value="1"/>
</dbReference>
<dbReference type="GO" id="GO:0103016">
    <property type="term" value="F:tRNA-uridine 2-sulfurtransferase activity"/>
    <property type="evidence" value="ECO:0007669"/>
    <property type="project" value="EnsemblFungi"/>
</dbReference>
<keyword evidence="1" id="KW-0808">Transferase</keyword>
<feature type="binding site" evidence="2">
    <location>
        <begin position="55"/>
        <end position="57"/>
    </location>
    <ligand>
        <name>ATP</name>
        <dbReference type="ChEBI" id="CHEBI:30616"/>
    </ligand>
</feature>
<evidence type="ECO:0000256" key="1">
    <source>
        <dbReference type="ARBA" id="ARBA00022679"/>
    </source>
</evidence>
<dbReference type="InterPro" id="IPR014729">
    <property type="entry name" value="Rossmann-like_a/b/a_fold"/>
</dbReference>
<dbReference type="InterPro" id="IPR011063">
    <property type="entry name" value="TilS/TtcA_N"/>
</dbReference>
<keyword evidence="5" id="KW-1185">Reference proteome</keyword>
<dbReference type="InterPro" id="IPR035107">
    <property type="entry name" value="tRNA_thiolation_TtcA_Ctu1"/>
</dbReference>
<dbReference type="Proteomes" id="UP000030655">
    <property type="component" value="Unassembled WGS sequence"/>
</dbReference>
<keyword evidence="2" id="KW-0067">ATP-binding</keyword>
<dbReference type="STRING" id="1288291.A0A059F3X6"/>
<gene>
    <name evidence="4" type="ORF">H312_00705</name>
</gene>
<evidence type="ECO:0000313" key="5">
    <source>
        <dbReference type="Proteomes" id="UP000030655"/>
    </source>
</evidence>
<feature type="binding site" evidence="2">
    <location>
        <position position="165"/>
    </location>
    <ligand>
        <name>ATP</name>
        <dbReference type="ChEBI" id="CHEBI:30616"/>
    </ligand>
</feature>
<sequence>MSLCEMCGINKPVTITSFPSKKVCKECFFIYFEETIHSTITNSKMFKENEKVVIGMSGGKDSTVLAYVLNKLNKEKNYKLDLHLLAIDEGISGYRDHSLKMVYVNQKELNLPLKVISYRDLYKVSLDEVVSITGRKNTCTKCGTFRRHSLEMGALEMNATALVTGHNSDDIAETVLLNFFRGDDQKLLSCTQSRSFGKVSRCKPFKYTYQKDIVMYALYKNLKYFSTECVYFPGAYRGNMRMFIKKLENIDKGFIMNIIRSGDYFYKECKGIVFKECKICKITSKNDICQACLLSQSINNL</sequence>
<dbReference type="Gene3D" id="3.40.50.620">
    <property type="entry name" value="HUPs"/>
    <property type="match status" value="1"/>
</dbReference>
<keyword evidence="2" id="KW-0547">Nucleotide-binding</keyword>
<evidence type="ECO:0000256" key="2">
    <source>
        <dbReference type="PIRSR" id="PIRSR004976-51"/>
    </source>
</evidence>
<dbReference type="EMBL" id="KK365136">
    <property type="protein sequence ID" value="KCZ81807.1"/>
    <property type="molecule type" value="Genomic_DNA"/>
</dbReference>
<protein>
    <submittedName>
        <fullName evidence="4">Cytoplasmic tRNA 2-thiolation protein 1</fullName>
    </submittedName>
</protein>
<dbReference type="GO" id="GO:0002143">
    <property type="term" value="P:tRNA wobble position uridine thiolation"/>
    <property type="evidence" value="ECO:0007669"/>
    <property type="project" value="EnsemblFungi"/>
</dbReference>
<dbReference type="GO" id="GO:0002144">
    <property type="term" value="C:cytosolic tRNA wobble base thiouridylase complex"/>
    <property type="evidence" value="ECO:0007669"/>
    <property type="project" value="EnsemblFungi"/>
</dbReference>
<dbReference type="PIRSF" id="PIRSF004976">
    <property type="entry name" value="ATPase_YdaO"/>
    <property type="match status" value="1"/>
</dbReference>
<dbReference type="Pfam" id="PF01171">
    <property type="entry name" value="ATP_bind_3"/>
    <property type="match status" value="1"/>
</dbReference>
<dbReference type="InterPro" id="IPR020554">
    <property type="entry name" value="UPF0021_CS"/>
</dbReference>
<feature type="binding site" evidence="2">
    <location>
        <position position="61"/>
    </location>
    <ligand>
        <name>ATP</name>
        <dbReference type="ChEBI" id="CHEBI:30616"/>
    </ligand>
</feature>
<dbReference type="GO" id="GO:0000049">
    <property type="term" value="F:tRNA binding"/>
    <property type="evidence" value="ECO:0007669"/>
    <property type="project" value="EnsemblFungi"/>
</dbReference>
<dbReference type="GO" id="GO:0016779">
    <property type="term" value="F:nucleotidyltransferase activity"/>
    <property type="evidence" value="ECO:0007669"/>
    <property type="project" value="EnsemblFungi"/>
</dbReference>
<dbReference type="InterPro" id="IPR056369">
    <property type="entry name" value="CTU1-like_ATP-bd"/>
</dbReference>
<dbReference type="GO" id="GO:0005777">
    <property type="term" value="C:peroxisome"/>
    <property type="evidence" value="ECO:0007669"/>
    <property type="project" value="EnsemblFungi"/>
</dbReference>
<feature type="domain" description="tRNA(Ile)-lysidine/2-thiocytidine synthase N-terminal" evidence="3">
    <location>
        <begin position="51"/>
        <end position="226"/>
    </location>
</feature>
<dbReference type="GO" id="GO:0005524">
    <property type="term" value="F:ATP binding"/>
    <property type="evidence" value="ECO:0007669"/>
    <property type="project" value="UniProtKB-KW"/>
</dbReference>
<dbReference type="GO" id="GO:0032447">
    <property type="term" value="P:protein urmylation"/>
    <property type="evidence" value="ECO:0007669"/>
    <property type="project" value="EnsemblFungi"/>
</dbReference>
<name>A0A059F3X6_9MICR</name>
<reference evidence="4 5" key="2">
    <citation type="submission" date="2014-03" db="EMBL/GenBank/DDBJ databases">
        <title>The Genome Sequence of Anncaliia algerae insect isolate PRA339.</title>
        <authorList>
            <consortium name="The Broad Institute Genome Sequencing Platform"/>
            <consortium name="The Broad Institute Genome Sequencing Center for Infectious Disease"/>
            <person name="Cuomo C."/>
            <person name="Becnel J."/>
            <person name="Sanscrainte N."/>
            <person name="Walker B."/>
            <person name="Young S.K."/>
            <person name="Zeng Q."/>
            <person name="Gargeya S."/>
            <person name="Fitzgerald M."/>
            <person name="Haas B."/>
            <person name="Abouelleil A."/>
            <person name="Alvarado L."/>
            <person name="Arachchi H.M."/>
            <person name="Berlin A.M."/>
            <person name="Chapman S.B."/>
            <person name="Dewar J."/>
            <person name="Goldberg J."/>
            <person name="Griggs A."/>
            <person name="Gujja S."/>
            <person name="Hansen M."/>
            <person name="Howarth C."/>
            <person name="Imamovic A."/>
            <person name="Larimer J."/>
            <person name="McCowan C."/>
            <person name="Murphy C."/>
            <person name="Neiman D."/>
            <person name="Pearson M."/>
            <person name="Priest M."/>
            <person name="Roberts A."/>
            <person name="Saif S."/>
            <person name="Shea T."/>
            <person name="Sisk P."/>
            <person name="Sykes S."/>
            <person name="Wortman J."/>
            <person name="Nusbaum C."/>
            <person name="Birren B."/>
        </authorList>
    </citation>
    <scope>NUCLEOTIDE SEQUENCE [LARGE SCALE GENOMIC DNA]</scope>
    <source>
        <strain evidence="4 5">PRA339</strain>
    </source>
</reference>